<proteinExistence type="predicted"/>
<keyword evidence="2" id="KW-1185">Reference proteome</keyword>
<evidence type="ECO:0000313" key="1">
    <source>
        <dbReference type="EMBL" id="KAI3732050.1"/>
    </source>
</evidence>
<protein>
    <submittedName>
        <fullName evidence="1">Uncharacterized protein</fullName>
    </submittedName>
</protein>
<evidence type="ECO:0000313" key="2">
    <source>
        <dbReference type="Proteomes" id="UP001056120"/>
    </source>
</evidence>
<organism evidence="1 2">
    <name type="scientific">Smallanthus sonchifolius</name>
    <dbReference type="NCBI Taxonomy" id="185202"/>
    <lineage>
        <taxon>Eukaryota</taxon>
        <taxon>Viridiplantae</taxon>
        <taxon>Streptophyta</taxon>
        <taxon>Embryophyta</taxon>
        <taxon>Tracheophyta</taxon>
        <taxon>Spermatophyta</taxon>
        <taxon>Magnoliopsida</taxon>
        <taxon>eudicotyledons</taxon>
        <taxon>Gunneridae</taxon>
        <taxon>Pentapetalae</taxon>
        <taxon>asterids</taxon>
        <taxon>campanulids</taxon>
        <taxon>Asterales</taxon>
        <taxon>Asteraceae</taxon>
        <taxon>Asteroideae</taxon>
        <taxon>Heliantheae alliance</taxon>
        <taxon>Millerieae</taxon>
        <taxon>Smallanthus</taxon>
    </lineage>
</organism>
<reference evidence="2" key="1">
    <citation type="journal article" date="2022" name="Mol. Ecol. Resour.">
        <title>The genomes of chicory, endive, great burdock and yacon provide insights into Asteraceae palaeo-polyploidization history and plant inulin production.</title>
        <authorList>
            <person name="Fan W."/>
            <person name="Wang S."/>
            <person name="Wang H."/>
            <person name="Wang A."/>
            <person name="Jiang F."/>
            <person name="Liu H."/>
            <person name="Zhao H."/>
            <person name="Xu D."/>
            <person name="Zhang Y."/>
        </authorList>
    </citation>
    <scope>NUCLEOTIDE SEQUENCE [LARGE SCALE GENOMIC DNA]</scope>
    <source>
        <strain evidence="2">cv. Yunnan</strain>
    </source>
</reference>
<accession>A0ACB9CCY3</accession>
<comment type="caution">
    <text evidence="1">The sequence shown here is derived from an EMBL/GenBank/DDBJ whole genome shotgun (WGS) entry which is preliminary data.</text>
</comment>
<dbReference type="EMBL" id="CM042038">
    <property type="protein sequence ID" value="KAI3732050.1"/>
    <property type="molecule type" value="Genomic_DNA"/>
</dbReference>
<sequence length="131" mass="15211">MTYSLLLSPLHIQSKGNVAVETNFRLYAYSTSKLHCEILRLIARYMQIVSFLQQNAHPRVTERVPFVPPENITDQDVFEAACKFARELSSLLCEDAKKMLSYSESRNLWAHERFSEPSKVSLVFKLQTQFH</sequence>
<gene>
    <name evidence="1" type="ORF">L1987_63247</name>
</gene>
<dbReference type="Proteomes" id="UP001056120">
    <property type="component" value="Linkage Group LG21"/>
</dbReference>
<reference evidence="1 2" key="2">
    <citation type="journal article" date="2022" name="Mol. Ecol. Resour.">
        <title>The genomes of chicory, endive, great burdock and yacon provide insights into Asteraceae paleo-polyploidization history and plant inulin production.</title>
        <authorList>
            <person name="Fan W."/>
            <person name="Wang S."/>
            <person name="Wang H."/>
            <person name="Wang A."/>
            <person name="Jiang F."/>
            <person name="Liu H."/>
            <person name="Zhao H."/>
            <person name="Xu D."/>
            <person name="Zhang Y."/>
        </authorList>
    </citation>
    <scope>NUCLEOTIDE SEQUENCE [LARGE SCALE GENOMIC DNA]</scope>
    <source>
        <strain evidence="2">cv. Yunnan</strain>
        <tissue evidence="1">Leaves</tissue>
    </source>
</reference>
<name>A0ACB9CCY3_9ASTR</name>